<evidence type="ECO:0000256" key="3">
    <source>
        <dbReference type="ARBA" id="ARBA00023163"/>
    </source>
</evidence>
<dbReference type="InterPro" id="IPR018062">
    <property type="entry name" value="HTH_AraC-typ_CS"/>
</dbReference>
<dbReference type="InterPro" id="IPR014710">
    <property type="entry name" value="RmlC-like_jellyroll"/>
</dbReference>
<dbReference type="Gene3D" id="1.10.10.60">
    <property type="entry name" value="Homeodomain-like"/>
    <property type="match status" value="2"/>
</dbReference>
<sequence length="321" mass="37387">MPKHMKNTWSILQGKNFQFLPLAPEACHPQLLNETTAATAANENGSILAQHFHDHYARAWLYDMQLQQESTLHITLPQAAPMMIYVLQGAVTLKTRPFHTTRLSENSYSLFSLQPEQHTLDAAGHCRVLFLQLTAPLRSLLDESHINIPLRAHQPGRITEECRKLLRSLHQNRYSGEIWQLKRQVIILDLLFKTLDEIGVSYKKTQASTYHRDYDTLKQVKDYVQHNIHKKLSVQTLATRFSIEPSFLRRGYKKVFHRHLCDYIREVRLSRARNLLQNTTLSVHEIAWEVGYESSTSFTRVFTMHFQQSPSDFRKTVVKVI</sequence>
<gene>
    <name evidence="5" type="ORF">DLD77_02785</name>
</gene>
<dbReference type="InterPro" id="IPR009057">
    <property type="entry name" value="Homeodomain-like_sf"/>
</dbReference>
<evidence type="ECO:0000259" key="4">
    <source>
        <dbReference type="PROSITE" id="PS01124"/>
    </source>
</evidence>
<protein>
    <recommendedName>
        <fullName evidence="4">HTH araC/xylS-type domain-containing protein</fullName>
    </recommendedName>
</protein>
<dbReference type="InterPro" id="IPR018060">
    <property type="entry name" value="HTH_AraC"/>
</dbReference>
<dbReference type="PRINTS" id="PR00032">
    <property type="entry name" value="HTHARAC"/>
</dbReference>
<organism evidence="5 6">
    <name type="scientific">Chitinophaga alhagiae</name>
    <dbReference type="NCBI Taxonomy" id="2203219"/>
    <lineage>
        <taxon>Bacteria</taxon>
        <taxon>Pseudomonadati</taxon>
        <taxon>Bacteroidota</taxon>
        <taxon>Chitinophagia</taxon>
        <taxon>Chitinophagales</taxon>
        <taxon>Chitinophagaceae</taxon>
        <taxon>Chitinophaga</taxon>
    </lineage>
</organism>
<dbReference type="PROSITE" id="PS01124">
    <property type="entry name" value="HTH_ARAC_FAMILY_2"/>
    <property type="match status" value="1"/>
</dbReference>
<feature type="domain" description="HTH araC/xylS-type" evidence="4">
    <location>
        <begin position="218"/>
        <end position="316"/>
    </location>
</feature>
<evidence type="ECO:0000256" key="2">
    <source>
        <dbReference type="ARBA" id="ARBA00023125"/>
    </source>
</evidence>
<keyword evidence="6" id="KW-1185">Reference proteome</keyword>
<dbReference type="Pfam" id="PF12833">
    <property type="entry name" value="HTH_18"/>
    <property type="match status" value="1"/>
</dbReference>
<dbReference type="Gene3D" id="2.60.120.10">
    <property type="entry name" value="Jelly Rolls"/>
    <property type="match status" value="1"/>
</dbReference>
<dbReference type="InterPro" id="IPR020449">
    <property type="entry name" value="Tscrpt_reg_AraC-type_HTH"/>
</dbReference>
<keyword evidence="2" id="KW-0238">DNA-binding</keyword>
<keyword evidence="1" id="KW-0805">Transcription regulation</keyword>
<evidence type="ECO:0000256" key="1">
    <source>
        <dbReference type="ARBA" id="ARBA00023015"/>
    </source>
</evidence>
<dbReference type="PANTHER" id="PTHR43280">
    <property type="entry name" value="ARAC-FAMILY TRANSCRIPTIONAL REGULATOR"/>
    <property type="match status" value="1"/>
</dbReference>
<reference evidence="5 6" key="1">
    <citation type="submission" date="2018-05" db="EMBL/GenBank/DDBJ databases">
        <title>Chitinophaga sp. nov., isolated from rhizosphere soil of Alhagi.</title>
        <authorList>
            <person name="Liu Y."/>
        </authorList>
    </citation>
    <scope>NUCLEOTIDE SEQUENCE [LARGE SCALE GENOMIC DNA]</scope>
    <source>
        <strain evidence="5 6">T22</strain>
    </source>
</reference>
<dbReference type="SUPFAM" id="SSF46689">
    <property type="entry name" value="Homeodomain-like"/>
    <property type="match status" value="1"/>
</dbReference>
<dbReference type="EMBL" id="CP029600">
    <property type="protein sequence ID" value="AWO00695.1"/>
    <property type="molecule type" value="Genomic_DNA"/>
</dbReference>
<dbReference type="PANTHER" id="PTHR43280:SF2">
    <property type="entry name" value="HTH-TYPE TRANSCRIPTIONAL REGULATOR EXSA"/>
    <property type="match status" value="1"/>
</dbReference>
<proteinExistence type="predicted"/>
<dbReference type="SMART" id="SM00342">
    <property type="entry name" value="HTH_ARAC"/>
    <property type="match status" value="1"/>
</dbReference>
<accession>A0ABN5LQC5</accession>
<evidence type="ECO:0000313" key="5">
    <source>
        <dbReference type="EMBL" id="AWO00695.1"/>
    </source>
</evidence>
<dbReference type="Proteomes" id="UP000246099">
    <property type="component" value="Chromosome"/>
</dbReference>
<keyword evidence="3" id="KW-0804">Transcription</keyword>
<name>A0ABN5LQC5_9BACT</name>
<evidence type="ECO:0000313" key="6">
    <source>
        <dbReference type="Proteomes" id="UP000246099"/>
    </source>
</evidence>
<dbReference type="PROSITE" id="PS00041">
    <property type="entry name" value="HTH_ARAC_FAMILY_1"/>
    <property type="match status" value="1"/>
</dbReference>